<name>A0ABQ4N9U4_9BACL</name>
<dbReference type="SUPFAM" id="SSF53850">
    <property type="entry name" value="Periplasmic binding protein-like II"/>
    <property type="match status" value="1"/>
</dbReference>
<dbReference type="InterPro" id="IPR006059">
    <property type="entry name" value="SBP"/>
</dbReference>
<dbReference type="InterPro" id="IPR050490">
    <property type="entry name" value="Bact_solute-bd_prot1"/>
</dbReference>
<dbReference type="Proteomes" id="UP000680304">
    <property type="component" value="Unassembled WGS sequence"/>
</dbReference>
<proteinExistence type="predicted"/>
<organism evidence="1 2">
    <name type="scientific">Paenibacillus cisolokensis</name>
    <dbReference type="NCBI Taxonomy" id="1658519"/>
    <lineage>
        <taxon>Bacteria</taxon>
        <taxon>Bacillati</taxon>
        <taxon>Bacillota</taxon>
        <taxon>Bacilli</taxon>
        <taxon>Bacillales</taxon>
        <taxon>Paenibacillaceae</taxon>
        <taxon>Paenibacillus</taxon>
    </lineage>
</organism>
<dbReference type="RefSeq" id="WP_244863567.1">
    <property type="nucleotide sequence ID" value="NZ_BOVJ01000116.1"/>
</dbReference>
<reference evidence="1 2" key="1">
    <citation type="submission" date="2021-04" db="EMBL/GenBank/DDBJ databases">
        <title>Draft genome sequence of Paenibacillus cisolokensis, LC2-13A.</title>
        <authorList>
            <person name="Uke A."/>
            <person name="Chhe C."/>
            <person name="Baramee S."/>
            <person name="Kosugi A."/>
        </authorList>
    </citation>
    <scope>NUCLEOTIDE SEQUENCE [LARGE SCALE GENOMIC DNA]</scope>
    <source>
        <strain evidence="1 2">LC2-13A</strain>
    </source>
</reference>
<evidence type="ECO:0000313" key="2">
    <source>
        <dbReference type="Proteomes" id="UP000680304"/>
    </source>
</evidence>
<protein>
    <submittedName>
        <fullName evidence="1">ABC transporter substrate-binding protein</fullName>
    </submittedName>
</protein>
<dbReference type="EMBL" id="BOVJ01000116">
    <property type="protein sequence ID" value="GIQ65019.1"/>
    <property type="molecule type" value="Genomic_DNA"/>
</dbReference>
<evidence type="ECO:0000313" key="1">
    <source>
        <dbReference type="EMBL" id="GIQ65019.1"/>
    </source>
</evidence>
<sequence length="430" mass="47925">MVGACSAAVGRALGLWRKKEEGAAASEQNQSGNVEGGAASVKLRIMWWGPQSRHDATLKALEAYTKKNPHVTFEPEFQGFDGYIDKLTTQAAARNTPDIFQMDPAWFKDWAASNRLADLSAVNVEDVDPNLLSTGTYDGKLYAVPLGNNAWGIIYNKAIFEKAGIPLPADNWTWDDFFRLIREAKPKLAKDQYLVKDLTTDGGFYSAYQLAKGKGWPRTSDGKFNYDKETWLTWMKTFAEFRKNGLVPPPDVTVSDKQFDAKADLLAQEKVLMRGSHAAEVGGFDSLKPGQLAVIPAPSDQQGSSWLKASMYWSVSPDREHEDEAIKFIDWFINSTEAADILTTSRGVPVSKKMLSHLEPKFSDVDKMGIDLINRVAQNAQTFDPGPGSKGGWSKFDKEYENIVQMVMFDKITPEQAWEEVVKISKEIES</sequence>
<dbReference type="PANTHER" id="PTHR43649:SF11">
    <property type="entry name" value="ABC TRANSPORTER SUBSTRATE-BINDING PROTEIN YESO-RELATED"/>
    <property type="match status" value="1"/>
</dbReference>
<dbReference type="Pfam" id="PF01547">
    <property type="entry name" value="SBP_bac_1"/>
    <property type="match status" value="1"/>
</dbReference>
<accession>A0ABQ4N9U4</accession>
<comment type="caution">
    <text evidence="1">The sequence shown here is derived from an EMBL/GenBank/DDBJ whole genome shotgun (WGS) entry which is preliminary data.</text>
</comment>
<dbReference type="Gene3D" id="3.40.190.10">
    <property type="entry name" value="Periplasmic binding protein-like II"/>
    <property type="match status" value="2"/>
</dbReference>
<keyword evidence="2" id="KW-1185">Reference proteome</keyword>
<gene>
    <name evidence="1" type="ORF">PACILC2_35870</name>
</gene>
<dbReference type="PANTHER" id="PTHR43649">
    <property type="entry name" value="ARABINOSE-BINDING PROTEIN-RELATED"/>
    <property type="match status" value="1"/>
</dbReference>